<evidence type="ECO:0000313" key="2">
    <source>
        <dbReference type="Proteomes" id="UP000284621"/>
    </source>
</evidence>
<dbReference type="RefSeq" id="WP_118380476.1">
    <property type="nucleotide sequence ID" value="NZ_CABJFJ010000002.1"/>
</dbReference>
<dbReference type="EMBL" id="QSID01000002">
    <property type="protein sequence ID" value="RHC67539.1"/>
    <property type="molecule type" value="Genomic_DNA"/>
</dbReference>
<name>A0A414B8X9_9FIRM</name>
<dbReference type="Proteomes" id="UP000284621">
    <property type="component" value="Unassembled WGS sequence"/>
</dbReference>
<organism evidence="1 2">
    <name type="scientific">Anaerobutyricum hallii</name>
    <dbReference type="NCBI Taxonomy" id="39488"/>
    <lineage>
        <taxon>Bacteria</taxon>
        <taxon>Bacillati</taxon>
        <taxon>Bacillota</taxon>
        <taxon>Clostridia</taxon>
        <taxon>Lachnospirales</taxon>
        <taxon>Lachnospiraceae</taxon>
        <taxon>Anaerobutyricum</taxon>
    </lineage>
</organism>
<proteinExistence type="predicted"/>
<dbReference type="AlphaFoldDB" id="A0A414B8X9"/>
<comment type="caution">
    <text evidence="1">The sequence shown here is derived from an EMBL/GenBank/DDBJ whole genome shotgun (WGS) entry which is preliminary data.</text>
</comment>
<evidence type="ECO:0000313" key="1">
    <source>
        <dbReference type="EMBL" id="RHC67539.1"/>
    </source>
</evidence>
<sequence length="61" mass="6392">MAKFLMKMNELEAMEKKVVNEVGHEKLSVLSSIRMGHSLLCGCGAGGNCSSSCVSGCADRG</sequence>
<accession>A0A414B8X9</accession>
<protein>
    <submittedName>
        <fullName evidence="1">Uncharacterized protein</fullName>
    </submittedName>
</protein>
<gene>
    <name evidence="1" type="ORF">DW833_02510</name>
</gene>
<reference evidence="1 2" key="1">
    <citation type="submission" date="2018-08" db="EMBL/GenBank/DDBJ databases">
        <title>A genome reference for cultivated species of the human gut microbiota.</title>
        <authorList>
            <person name="Zou Y."/>
            <person name="Xue W."/>
            <person name="Luo G."/>
        </authorList>
    </citation>
    <scope>NUCLEOTIDE SEQUENCE [LARGE SCALE GENOMIC DNA]</scope>
    <source>
        <strain evidence="1 2">AM34-3LB</strain>
    </source>
</reference>
<keyword evidence="2" id="KW-1185">Reference proteome</keyword>